<name>A0AAV1R480_9ROSI</name>
<keyword evidence="2" id="KW-1185">Reference proteome</keyword>
<reference evidence="1 2" key="1">
    <citation type="submission" date="2024-01" db="EMBL/GenBank/DDBJ databases">
        <authorList>
            <person name="Waweru B."/>
        </authorList>
    </citation>
    <scope>NUCLEOTIDE SEQUENCE [LARGE SCALE GENOMIC DNA]</scope>
</reference>
<gene>
    <name evidence="1" type="ORF">DCAF_LOCUS6539</name>
</gene>
<evidence type="ECO:0000313" key="2">
    <source>
        <dbReference type="Proteomes" id="UP001314170"/>
    </source>
</evidence>
<protein>
    <submittedName>
        <fullName evidence="1">Uncharacterized protein</fullName>
    </submittedName>
</protein>
<accession>A0AAV1R480</accession>
<organism evidence="1 2">
    <name type="scientific">Dovyalis caffra</name>
    <dbReference type="NCBI Taxonomy" id="77055"/>
    <lineage>
        <taxon>Eukaryota</taxon>
        <taxon>Viridiplantae</taxon>
        <taxon>Streptophyta</taxon>
        <taxon>Embryophyta</taxon>
        <taxon>Tracheophyta</taxon>
        <taxon>Spermatophyta</taxon>
        <taxon>Magnoliopsida</taxon>
        <taxon>eudicotyledons</taxon>
        <taxon>Gunneridae</taxon>
        <taxon>Pentapetalae</taxon>
        <taxon>rosids</taxon>
        <taxon>fabids</taxon>
        <taxon>Malpighiales</taxon>
        <taxon>Salicaceae</taxon>
        <taxon>Flacourtieae</taxon>
        <taxon>Dovyalis</taxon>
    </lineage>
</organism>
<proteinExistence type="predicted"/>
<dbReference type="Proteomes" id="UP001314170">
    <property type="component" value="Unassembled WGS sequence"/>
</dbReference>
<comment type="caution">
    <text evidence="1">The sequence shown here is derived from an EMBL/GenBank/DDBJ whole genome shotgun (WGS) entry which is preliminary data.</text>
</comment>
<evidence type="ECO:0000313" key="1">
    <source>
        <dbReference type="EMBL" id="CAK7328796.1"/>
    </source>
</evidence>
<sequence>MFNKPSLMQYPVVKAFPLATVGVDDPSSITMKSYCLEEPMLVTRLVGGGTVVRNVHIEAPLSSRWPFGKEVRHSSRSRCPKKAVGVGFSGIESIVERHPPKARPPLNKRVRHGHVGAITL</sequence>
<dbReference type="AlphaFoldDB" id="A0AAV1R480"/>
<dbReference type="EMBL" id="CAWUPB010000903">
    <property type="protein sequence ID" value="CAK7328796.1"/>
    <property type="molecule type" value="Genomic_DNA"/>
</dbReference>